<evidence type="ECO:0000259" key="9">
    <source>
        <dbReference type="Pfam" id="PF02225"/>
    </source>
</evidence>
<dbReference type="InterPro" id="IPR015500">
    <property type="entry name" value="Peptidase_S8_subtilisin-rel"/>
</dbReference>
<feature type="domain" description="PA" evidence="9">
    <location>
        <begin position="326"/>
        <end position="414"/>
    </location>
</feature>
<dbReference type="InterPro" id="IPR037045">
    <property type="entry name" value="S8pro/Inhibitor_I9_sf"/>
</dbReference>
<sequence length="506" mass="53818">MITSVASKPEKEEHSDNERMLYTYQTAFHGVAVQLSEEEVEMLQQQHGVVAVFPETVYQLHTTRSPMFLGLEREDGMRVWSDKISDHDVIVGVLDTGIWPESPSFNDTSMRPVPAHWKGTCDIGRGFTKHHCNRKIVGARAFYRGYEAASGKINDQEEYKSPRDQDGHGTHTAATVAGAPVQGANLLGYAYGTARGMAPGARIAAYKVCWAGGCFSSDILSAVDQAVADGVNVLSISLGGGVSSYHRDSLSIAAFGAMEMGVFVSCSAGNGGPDPISLTNVSPWVTTVGASTMDRDFPATIKLGTGKYLTGASLYKGQRNLSTKKQYPLIYQGSNSTIPTPSSMCLEGTLGRSVAGKIVLCDRGISPRVQKGQVVKNAGGVGMILSNTEANGEELVADCHLLPAIAVGETAGKIIKHYATTNRNATATLSFLGTKLGIRPSPVVAAFSSRGPNLLSLEILKPDLVAPGVNILAAWTGDLGPSSLPTGPPKNEVQYIVWNFHVMPTC</sequence>
<dbReference type="SUPFAM" id="SSF52025">
    <property type="entry name" value="PA domain"/>
    <property type="match status" value="1"/>
</dbReference>
<keyword evidence="6" id="KW-0325">Glycoprotein</keyword>
<reference evidence="12" key="1">
    <citation type="submission" date="2024-07" db="EMBL/GenBank/DDBJ databases">
        <title>Two chromosome-level genome assemblies of Korean endemic species Abeliophyllum distichum and Forsythia ovata (Oleaceae).</title>
        <authorList>
            <person name="Jang H."/>
        </authorList>
    </citation>
    <scope>NUCLEOTIDE SEQUENCE [LARGE SCALE GENOMIC DNA]</scope>
</reference>
<dbReference type="Gene3D" id="3.30.70.80">
    <property type="entry name" value="Peptidase S8 propeptide/proteinase inhibitor I9"/>
    <property type="match status" value="1"/>
</dbReference>
<dbReference type="InterPro" id="IPR045051">
    <property type="entry name" value="SBT"/>
</dbReference>
<dbReference type="GO" id="GO:0006508">
    <property type="term" value="P:proteolysis"/>
    <property type="evidence" value="ECO:0007669"/>
    <property type="project" value="UniProtKB-KW"/>
</dbReference>
<dbReference type="PANTHER" id="PTHR10795">
    <property type="entry name" value="PROPROTEIN CONVERTASE SUBTILISIN/KEXIN"/>
    <property type="match status" value="1"/>
</dbReference>
<evidence type="ECO:0000256" key="7">
    <source>
        <dbReference type="PROSITE-ProRule" id="PRU01240"/>
    </source>
</evidence>
<evidence type="ECO:0000313" key="11">
    <source>
        <dbReference type="EMBL" id="KAL2550287.1"/>
    </source>
</evidence>
<feature type="domain" description="Peptidase S8/S53" evidence="8">
    <location>
        <begin position="87"/>
        <end position="494"/>
    </location>
</feature>
<dbReference type="InterPro" id="IPR003137">
    <property type="entry name" value="PA_domain"/>
</dbReference>
<feature type="active site" description="Charge relay system" evidence="7">
    <location>
        <position position="483"/>
    </location>
</feature>
<comment type="caution">
    <text evidence="11">The sequence shown here is derived from an EMBL/GenBank/DDBJ whole genome shotgun (WGS) entry which is preliminary data.</text>
</comment>
<dbReference type="CDD" id="cd04852">
    <property type="entry name" value="Peptidases_S8_3"/>
    <property type="match status" value="1"/>
</dbReference>
<feature type="active site" description="Charge relay system" evidence="7">
    <location>
        <position position="95"/>
    </location>
</feature>
<dbReference type="Pfam" id="PF00082">
    <property type="entry name" value="Peptidase_S8"/>
    <property type="match status" value="1"/>
</dbReference>
<comment type="similarity">
    <text evidence="1 7">Belongs to the peptidase S8 family.</text>
</comment>
<dbReference type="PRINTS" id="PR00723">
    <property type="entry name" value="SUBTILISIN"/>
</dbReference>
<dbReference type="InterPro" id="IPR034197">
    <property type="entry name" value="Peptidases_S8_3"/>
</dbReference>
<dbReference type="InterPro" id="IPR036852">
    <property type="entry name" value="Peptidase_S8/S53_dom_sf"/>
</dbReference>
<dbReference type="FunFam" id="3.50.30.30:FF:000005">
    <property type="entry name" value="subtilisin-like protease SBT1.5"/>
    <property type="match status" value="1"/>
</dbReference>
<keyword evidence="5 7" id="KW-0720">Serine protease</keyword>
<dbReference type="Pfam" id="PF05922">
    <property type="entry name" value="Inhibitor_I9"/>
    <property type="match status" value="1"/>
</dbReference>
<evidence type="ECO:0000256" key="2">
    <source>
        <dbReference type="ARBA" id="ARBA00022670"/>
    </source>
</evidence>
<evidence type="ECO:0000259" key="10">
    <source>
        <dbReference type="Pfam" id="PF05922"/>
    </source>
</evidence>
<feature type="domain" description="Inhibitor I9" evidence="10">
    <location>
        <begin position="10"/>
        <end position="61"/>
    </location>
</feature>
<evidence type="ECO:0000313" key="12">
    <source>
        <dbReference type="Proteomes" id="UP001604277"/>
    </source>
</evidence>
<evidence type="ECO:0000256" key="1">
    <source>
        <dbReference type="ARBA" id="ARBA00011073"/>
    </source>
</evidence>
<keyword evidence="4 7" id="KW-0378">Hydrolase</keyword>
<keyword evidence="12" id="KW-1185">Reference proteome</keyword>
<dbReference type="Gene3D" id="3.40.50.200">
    <property type="entry name" value="Peptidase S8/S53 domain"/>
    <property type="match status" value="1"/>
</dbReference>
<evidence type="ECO:0000256" key="6">
    <source>
        <dbReference type="ARBA" id="ARBA00023180"/>
    </source>
</evidence>
<organism evidence="11 12">
    <name type="scientific">Forsythia ovata</name>
    <dbReference type="NCBI Taxonomy" id="205694"/>
    <lineage>
        <taxon>Eukaryota</taxon>
        <taxon>Viridiplantae</taxon>
        <taxon>Streptophyta</taxon>
        <taxon>Embryophyta</taxon>
        <taxon>Tracheophyta</taxon>
        <taxon>Spermatophyta</taxon>
        <taxon>Magnoliopsida</taxon>
        <taxon>eudicotyledons</taxon>
        <taxon>Gunneridae</taxon>
        <taxon>Pentapetalae</taxon>
        <taxon>asterids</taxon>
        <taxon>lamiids</taxon>
        <taxon>Lamiales</taxon>
        <taxon>Oleaceae</taxon>
        <taxon>Forsythieae</taxon>
        <taxon>Forsythia</taxon>
    </lineage>
</organism>
<dbReference type="InterPro" id="IPR010259">
    <property type="entry name" value="S8pro/Inhibitor_I9"/>
</dbReference>
<protein>
    <submittedName>
        <fullName evidence="11">Subtilase 1.3</fullName>
    </submittedName>
</protein>
<dbReference type="EMBL" id="JBFOLJ010000003">
    <property type="protein sequence ID" value="KAL2550287.1"/>
    <property type="molecule type" value="Genomic_DNA"/>
</dbReference>
<dbReference type="GO" id="GO:0004252">
    <property type="term" value="F:serine-type endopeptidase activity"/>
    <property type="evidence" value="ECO:0007669"/>
    <property type="project" value="UniProtKB-UniRule"/>
</dbReference>
<name>A0ABD1WKR5_9LAMI</name>
<dbReference type="InterPro" id="IPR000209">
    <property type="entry name" value="Peptidase_S8/S53_dom"/>
</dbReference>
<dbReference type="Pfam" id="PF02225">
    <property type="entry name" value="PA"/>
    <property type="match status" value="1"/>
</dbReference>
<evidence type="ECO:0000256" key="3">
    <source>
        <dbReference type="ARBA" id="ARBA00022729"/>
    </source>
</evidence>
<evidence type="ECO:0000256" key="5">
    <source>
        <dbReference type="ARBA" id="ARBA00022825"/>
    </source>
</evidence>
<gene>
    <name evidence="11" type="ORF">Fot_11817</name>
</gene>
<dbReference type="PROSITE" id="PS51892">
    <property type="entry name" value="SUBTILASE"/>
    <property type="match status" value="1"/>
</dbReference>
<dbReference type="Proteomes" id="UP001604277">
    <property type="component" value="Unassembled WGS sequence"/>
</dbReference>
<dbReference type="CDD" id="cd02120">
    <property type="entry name" value="PA_subtilisin_like"/>
    <property type="match status" value="1"/>
</dbReference>
<dbReference type="AlphaFoldDB" id="A0ABD1WKR5"/>
<evidence type="ECO:0000259" key="8">
    <source>
        <dbReference type="Pfam" id="PF00082"/>
    </source>
</evidence>
<dbReference type="SUPFAM" id="SSF52743">
    <property type="entry name" value="Subtilisin-like"/>
    <property type="match status" value="1"/>
</dbReference>
<keyword evidence="2 7" id="KW-0645">Protease</keyword>
<feature type="active site" description="Charge relay system" evidence="7">
    <location>
        <position position="168"/>
    </location>
</feature>
<dbReference type="Gene3D" id="3.50.30.30">
    <property type="match status" value="1"/>
</dbReference>
<dbReference type="InterPro" id="IPR046450">
    <property type="entry name" value="PA_dom_sf"/>
</dbReference>
<accession>A0ABD1WKR5</accession>
<evidence type="ECO:0000256" key="4">
    <source>
        <dbReference type="ARBA" id="ARBA00022801"/>
    </source>
</evidence>
<keyword evidence="3" id="KW-0732">Signal</keyword>
<proteinExistence type="inferred from homology"/>